<dbReference type="Proteomes" id="UP000294682">
    <property type="component" value="Unassembled WGS sequence"/>
</dbReference>
<evidence type="ECO:0000259" key="2">
    <source>
        <dbReference type="Pfam" id="PF01408"/>
    </source>
</evidence>
<evidence type="ECO:0000313" key="5">
    <source>
        <dbReference type="Proteomes" id="UP000294682"/>
    </source>
</evidence>
<keyword evidence="5" id="KW-1185">Reference proteome</keyword>
<dbReference type="InterPro" id="IPR000683">
    <property type="entry name" value="Gfo/Idh/MocA-like_OxRdtase_N"/>
</dbReference>
<dbReference type="GO" id="GO:0000166">
    <property type="term" value="F:nucleotide binding"/>
    <property type="evidence" value="ECO:0007669"/>
    <property type="project" value="InterPro"/>
</dbReference>
<gene>
    <name evidence="4" type="ORF">EDD78_11246</name>
</gene>
<name>A0A9X8Y7E6_9FIRM</name>
<dbReference type="Pfam" id="PF01408">
    <property type="entry name" value="GFO_IDH_MocA"/>
    <property type="match status" value="1"/>
</dbReference>
<dbReference type="EMBL" id="SLUK01000012">
    <property type="protein sequence ID" value="TCL41876.1"/>
    <property type="molecule type" value="Genomic_DNA"/>
</dbReference>
<dbReference type="PANTHER" id="PTHR43818">
    <property type="entry name" value="BCDNA.GH03377"/>
    <property type="match status" value="1"/>
</dbReference>
<evidence type="ECO:0000259" key="3">
    <source>
        <dbReference type="Pfam" id="PF22725"/>
    </source>
</evidence>
<protein>
    <submittedName>
        <fullName evidence="4">Dehydrogenase</fullName>
    </submittedName>
</protein>
<reference evidence="4 5" key="1">
    <citation type="submission" date="2019-03" db="EMBL/GenBank/DDBJ databases">
        <title>Genomic Encyclopedia of Type Strains, Phase IV (KMG-IV): sequencing the most valuable type-strain genomes for metagenomic binning, comparative biology and taxonomic classification.</title>
        <authorList>
            <person name="Goeker M."/>
        </authorList>
    </citation>
    <scope>NUCLEOTIDE SEQUENCE [LARGE SCALE GENOMIC DNA]</scope>
    <source>
        <strain evidence="4 5">DSM 100433</strain>
    </source>
</reference>
<dbReference type="InterPro" id="IPR036291">
    <property type="entry name" value="NAD(P)-bd_dom_sf"/>
</dbReference>
<dbReference type="Pfam" id="PF22725">
    <property type="entry name" value="GFO_IDH_MocA_C3"/>
    <property type="match status" value="1"/>
</dbReference>
<dbReference type="AlphaFoldDB" id="A0A9X8Y7E6"/>
<feature type="domain" description="GFO/IDH/MocA-like oxidoreductase" evidence="3">
    <location>
        <begin position="130"/>
        <end position="279"/>
    </location>
</feature>
<dbReference type="InterPro" id="IPR055170">
    <property type="entry name" value="GFO_IDH_MocA-like_dom"/>
</dbReference>
<evidence type="ECO:0000313" key="4">
    <source>
        <dbReference type="EMBL" id="TCL41876.1"/>
    </source>
</evidence>
<dbReference type="Gene3D" id="3.40.50.720">
    <property type="entry name" value="NAD(P)-binding Rossmann-like Domain"/>
    <property type="match status" value="1"/>
</dbReference>
<dbReference type="SUPFAM" id="SSF51735">
    <property type="entry name" value="NAD(P)-binding Rossmann-fold domains"/>
    <property type="match status" value="1"/>
</dbReference>
<feature type="domain" description="Gfo/Idh/MocA-like oxidoreductase N-terminal" evidence="2">
    <location>
        <begin position="5"/>
        <end position="119"/>
    </location>
</feature>
<keyword evidence="1" id="KW-0560">Oxidoreductase</keyword>
<dbReference type="PANTHER" id="PTHR43818:SF11">
    <property type="entry name" value="BCDNA.GH03377"/>
    <property type="match status" value="1"/>
</dbReference>
<comment type="caution">
    <text evidence="4">The sequence shown here is derived from an EMBL/GenBank/DDBJ whole genome shotgun (WGS) entry which is preliminary data.</text>
</comment>
<dbReference type="GO" id="GO:0016491">
    <property type="term" value="F:oxidoreductase activity"/>
    <property type="evidence" value="ECO:0007669"/>
    <property type="project" value="UniProtKB-KW"/>
</dbReference>
<sequence>MKKLKACIAGMGFVGAVHAEALHRTGAAELIAVADPAGAAQKAEKCGAPRGYDDALEMIERERPDVLHICTPNRSHYELARFALEKGIHVLCEKPLCSSSDQARRLCELAEERGLRCGLNLSFRYNPQIMQMRSLISQGKLGRLFSVHGSYLQDWLLYDTDYSWRLETDFPGETRAVADIGSHWMDLCQFVSGQKITAVMAEFSTFHRQRKKPLHGSETFCAANGAAREWQEVPVGTEDCALLMFRFESGLVGSCMLSQAFAGRKNQLLLSVAGSESSLCWDSDCGNRLWWGRRDGYNQEIEKAPELLEEPARRVTGYPGGHAEGFADTFKQGFLDFYGSLTKDANAAGCYAGLEDGLRLLQLCESAALSAREHRWVELP</sequence>
<proteinExistence type="predicted"/>
<organism evidence="4 5">
    <name type="scientific">Harryflintia acetispora</name>
    <dbReference type="NCBI Taxonomy" id="1849041"/>
    <lineage>
        <taxon>Bacteria</taxon>
        <taxon>Bacillati</taxon>
        <taxon>Bacillota</taxon>
        <taxon>Clostridia</taxon>
        <taxon>Eubacteriales</taxon>
        <taxon>Oscillospiraceae</taxon>
        <taxon>Harryflintia</taxon>
    </lineage>
</organism>
<accession>A0A9X8Y7E6</accession>
<dbReference type="RefSeq" id="WP_132085103.1">
    <property type="nucleotide sequence ID" value="NZ_SLUK01000012.1"/>
</dbReference>
<dbReference type="SUPFAM" id="SSF55347">
    <property type="entry name" value="Glyceraldehyde-3-phosphate dehydrogenase-like, C-terminal domain"/>
    <property type="match status" value="1"/>
</dbReference>
<dbReference type="Gene3D" id="3.30.360.10">
    <property type="entry name" value="Dihydrodipicolinate Reductase, domain 2"/>
    <property type="match status" value="1"/>
</dbReference>
<dbReference type="InterPro" id="IPR050463">
    <property type="entry name" value="Gfo/Idh/MocA_oxidrdct_glycsds"/>
</dbReference>
<evidence type="ECO:0000256" key="1">
    <source>
        <dbReference type="ARBA" id="ARBA00023002"/>
    </source>
</evidence>